<dbReference type="SUPFAM" id="SSF57716">
    <property type="entry name" value="Glucocorticoid receptor-like (DNA-binding domain)"/>
    <property type="match status" value="1"/>
</dbReference>
<reference evidence="12 13" key="1">
    <citation type="submission" date="2024-08" db="EMBL/GenBank/DDBJ databases">
        <title>Insights into the chromosomal genome structure of Flemingia macrophylla.</title>
        <authorList>
            <person name="Ding Y."/>
            <person name="Zhao Y."/>
            <person name="Bi W."/>
            <person name="Wu M."/>
            <person name="Zhao G."/>
            <person name="Gong Y."/>
            <person name="Li W."/>
            <person name="Zhang P."/>
        </authorList>
    </citation>
    <scope>NUCLEOTIDE SEQUENCE [LARGE SCALE GENOMIC DNA]</scope>
    <source>
        <strain evidence="12">DYQJB</strain>
        <tissue evidence="12">Leaf</tissue>
    </source>
</reference>
<dbReference type="GO" id="GO:0008270">
    <property type="term" value="F:zinc ion binding"/>
    <property type="evidence" value="ECO:0007669"/>
    <property type="project" value="UniProtKB-KW"/>
</dbReference>
<dbReference type="FunFam" id="3.30.50.10:FF:000018">
    <property type="entry name" value="GATA transcription factor"/>
    <property type="match status" value="1"/>
</dbReference>
<evidence type="ECO:0000256" key="6">
    <source>
        <dbReference type="ARBA" id="ARBA00023125"/>
    </source>
</evidence>
<evidence type="ECO:0000256" key="4">
    <source>
        <dbReference type="ARBA" id="ARBA00022833"/>
    </source>
</evidence>
<feature type="domain" description="GATA-type" evidence="11">
    <location>
        <begin position="233"/>
        <end position="269"/>
    </location>
</feature>
<dbReference type="EMBL" id="JBGMDY010000006">
    <property type="protein sequence ID" value="KAL2332032.1"/>
    <property type="molecule type" value="Genomic_DNA"/>
</dbReference>
<evidence type="ECO:0000256" key="10">
    <source>
        <dbReference type="PROSITE-ProRule" id="PRU00094"/>
    </source>
</evidence>
<keyword evidence="9" id="KW-0539">Nucleus</keyword>
<evidence type="ECO:0000313" key="13">
    <source>
        <dbReference type="Proteomes" id="UP001603857"/>
    </source>
</evidence>
<evidence type="ECO:0000256" key="7">
    <source>
        <dbReference type="ARBA" id="ARBA00023159"/>
    </source>
</evidence>
<keyword evidence="2" id="KW-0479">Metal-binding</keyword>
<keyword evidence="13" id="KW-1185">Reference proteome</keyword>
<dbReference type="AlphaFoldDB" id="A0ABD1M8G6"/>
<dbReference type="InterPro" id="IPR000679">
    <property type="entry name" value="Znf_GATA"/>
</dbReference>
<dbReference type="CDD" id="cd00202">
    <property type="entry name" value="ZnF_GATA"/>
    <property type="match status" value="1"/>
</dbReference>
<evidence type="ECO:0000256" key="2">
    <source>
        <dbReference type="ARBA" id="ARBA00022723"/>
    </source>
</evidence>
<comment type="similarity">
    <text evidence="1">Belongs to the type IV zinc-finger family. Class A subfamily.</text>
</comment>
<keyword evidence="5" id="KW-0805">Transcription regulation</keyword>
<dbReference type="Gene3D" id="3.30.50.10">
    <property type="entry name" value="Erythroid Transcription Factor GATA-1, subunit A"/>
    <property type="match status" value="1"/>
</dbReference>
<keyword evidence="6" id="KW-0238">DNA-binding</keyword>
<evidence type="ECO:0000313" key="12">
    <source>
        <dbReference type="EMBL" id="KAL2332032.1"/>
    </source>
</evidence>
<evidence type="ECO:0000256" key="5">
    <source>
        <dbReference type="ARBA" id="ARBA00023015"/>
    </source>
</evidence>
<evidence type="ECO:0000256" key="3">
    <source>
        <dbReference type="ARBA" id="ARBA00022771"/>
    </source>
</evidence>
<dbReference type="PROSITE" id="PS00344">
    <property type="entry name" value="GATA_ZN_FINGER_1"/>
    <property type="match status" value="1"/>
</dbReference>
<evidence type="ECO:0000256" key="9">
    <source>
        <dbReference type="ARBA" id="ARBA00023242"/>
    </source>
</evidence>
<keyword evidence="8" id="KW-0804">Transcription</keyword>
<evidence type="ECO:0000256" key="8">
    <source>
        <dbReference type="ARBA" id="ARBA00023163"/>
    </source>
</evidence>
<dbReference type="Proteomes" id="UP001603857">
    <property type="component" value="Unassembled WGS sequence"/>
</dbReference>
<comment type="caution">
    <text evidence="12">The sequence shown here is derived from an EMBL/GenBank/DDBJ whole genome shotgun (WGS) entry which is preliminary data.</text>
</comment>
<dbReference type="SMART" id="SM00401">
    <property type="entry name" value="ZnF_GATA"/>
    <property type="match status" value="1"/>
</dbReference>
<protein>
    <recommendedName>
        <fullName evidence="11">GATA-type domain-containing protein</fullName>
    </recommendedName>
</protein>
<dbReference type="Pfam" id="PF00320">
    <property type="entry name" value="GATA"/>
    <property type="match status" value="1"/>
</dbReference>
<keyword evidence="4" id="KW-0862">Zinc</keyword>
<dbReference type="PANTHER" id="PTHR45658">
    <property type="entry name" value="GATA TRANSCRIPTION FACTOR"/>
    <property type="match status" value="1"/>
</dbReference>
<sequence>MSEDIANMKDSWFFDNNFNGLSDEVFDDVVNFFDFPLEDVEANVVEEDWDAQFKCLEDPRFDFLSASSAGLCGKIKNENPQVGVGFSASCDGISPIKQLAKAPEPTYGKAIPQQNVTFKGKDLHQFQTYSPVSVFESSSSSSVENPNFDRPVIRVKRARSKRRRPSSFSPLFSTPFYINLPALQKHRKTTALESHLGTNVAGNLPNKLKRQKKKDLTPPPDDVEMMRSSSLESAAPRKCMHCEVTKTPQWREGPMGPKTLCNACGVRYRSGRLFPEYRPAASPTFVASLHSNCHKKVVEMRCRTVSGGFVSCDRENITTEIPERDCIHIIIHHHLVGPTPLRYVPSMPTSNSYNPSLMPPRDE</sequence>
<evidence type="ECO:0000256" key="1">
    <source>
        <dbReference type="ARBA" id="ARBA00005694"/>
    </source>
</evidence>
<dbReference type="PANTHER" id="PTHR45658:SF95">
    <property type="entry name" value="GATA TYPE ZINC FINGER TRANSCRIPTION FACTOR FAMILY PROTEIN"/>
    <property type="match status" value="1"/>
</dbReference>
<keyword evidence="3 10" id="KW-0863">Zinc-finger</keyword>
<dbReference type="GO" id="GO:0003677">
    <property type="term" value="F:DNA binding"/>
    <property type="evidence" value="ECO:0007669"/>
    <property type="project" value="UniProtKB-KW"/>
</dbReference>
<keyword evidence="7" id="KW-0010">Activator</keyword>
<dbReference type="PROSITE" id="PS50114">
    <property type="entry name" value="GATA_ZN_FINGER_2"/>
    <property type="match status" value="1"/>
</dbReference>
<accession>A0ABD1M8G6</accession>
<evidence type="ECO:0000259" key="11">
    <source>
        <dbReference type="PROSITE" id="PS50114"/>
    </source>
</evidence>
<proteinExistence type="inferred from homology"/>
<name>A0ABD1M8G6_9FABA</name>
<organism evidence="12 13">
    <name type="scientific">Flemingia macrophylla</name>
    <dbReference type="NCBI Taxonomy" id="520843"/>
    <lineage>
        <taxon>Eukaryota</taxon>
        <taxon>Viridiplantae</taxon>
        <taxon>Streptophyta</taxon>
        <taxon>Embryophyta</taxon>
        <taxon>Tracheophyta</taxon>
        <taxon>Spermatophyta</taxon>
        <taxon>Magnoliopsida</taxon>
        <taxon>eudicotyledons</taxon>
        <taxon>Gunneridae</taxon>
        <taxon>Pentapetalae</taxon>
        <taxon>rosids</taxon>
        <taxon>fabids</taxon>
        <taxon>Fabales</taxon>
        <taxon>Fabaceae</taxon>
        <taxon>Papilionoideae</taxon>
        <taxon>50 kb inversion clade</taxon>
        <taxon>NPAAA clade</taxon>
        <taxon>indigoferoid/millettioid clade</taxon>
        <taxon>Phaseoleae</taxon>
        <taxon>Flemingia</taxon>
    </lineage>
</organism>
<gene>
    <name evidence="12" type="ORF">Fmac_019613</name>
</gene>
<dbReference type="InterPro" id="IPR013088">
    <property type="entry name" value="Znf_NHR/GATA"/>
</dbReference>
<dbReference type="InterPro" id="IPR051140">
    <property type="entry name" value="GATA_TF"/>
</dbReference>